<evidence type="ECO:0000256" key="12">
    <source>
        <dbReference type="ARBA" id="ARBA00023212"/>
    </source>
</evidence>
<dbReference type="Pfam" id="PF03028">
    <property type="entry name" value="Dynein_heavy"/>
    <property type="match status" value="1"/>
</dbReference>
<dbReference type="FunFam" id="3.10.490.20:FF:000010">
    <property type="entry name" value="Dynein heavy chain, putative"/>
    <property type="match status" value="1"/>
</dbReference>
<dbReference type="GO" id="GO:0008569">
    <property type="term" value="F:minus-end-directed microtubule motor activity"/>
    <property type="evidence" value="ECO:0007669"/>
    <property type="project" value="InterPro"/>
</dbReference>
<evidence type="ECO:0000256" key="3">
    <source>
        <dbReference type="ARBA" id="ARBA00022490"/>
    </source>
</evidence>
<comment type="subcellular location">
    <subcellularLocation>
        <location evidence="1">Cytoplasm</location>
        <location evidence="1">Cytoskeleton</location>
        <location evidence="1">Cilium axoneme</location>
    </subcellularLocation>
</comment>
<accession>A0A8J2NN61</accession>
<dbReference type="InterPro" id="IPR041658">
    <property type="entry name" value="AAA_lid_11"/>
</dbReference>
<organism evidence="17 18">
    <name type="scientific">Allacma fusca</name>
    <dbReference type="NCBI Taxonomy" id="39272"/>
    <lineage>
        <taxon>Eukaryota</taxon>
        <taxon>Metazoa</taxon>
        <taxon>Ecdysozoa</taxon>
        <taxon>Arthropoda</taxon>
        <taxon>Hexapoda</taxon>
        <taxon>Collembola</taxon>
        <taxon>Symphypleona</taxon>
        <taxon>Sminthuridae</taxon>
        <taxon>Allacma</taxon>
    </lineage>
</organism>
<keyword evidence="8" id="KW-0243">Dynein</keyword>
<feature type="domain" description="AAA+ ATPase" evidence="16">
    <location>
        <begin position="2104"/>
        <end position="2251"/>
    </location>
</feature>
<dbReference type="InterPro" id="IPR004273">
    <property type="entry name" value="Dynein_heavy_D6_P-loop"/>
</dbReference>
<dbReference type="Pfam" id="PF12781">
    <property type="entry name" value="AAA_9"/>
    <property type="match status" value="1"/>
</dbReference>
<evidence type="ECO:0000256" key="4">
    <source>
        <dbReference type="ARBA" id="ARBA00022701"/>
    </source>
</evidence>
<dbReference type="InterPro" id="IPR035706">
    <property type="entry name" value="AAA_9"/>
</dbReference>
<dbReference type="GO" id="GO:0005874">
    <property type="term" value="C:microtubule"/>
    <property type="evidence" value="ECO:0007669"/>
    <property type="project" value="UniProtKB-KW"/>
</dbReference>
<keyword evidence="12" id="KW-0206">Cytoskeleton</keyword>
<name>A0A8J2NN61_9HEXA</name>
<dbReference type="GO" id="GO:0005858">
    <property type="term" value="C:axonemal dynein complex"/>
    <property type="evidence" value="ECO:0007669"/>
    <property type="project" value="TreeGrafter"/>
</dbReference>
<dbReference type="InterPro" id="IPR013602">
    <property type="entry name" value="Dynein_heavy_linker"/>
</dbReference>
<evidence type="ECO:0000256" key="14">
    <source>
        <dbReference type="SAM" id="Coils"/>
    </source>
</evidence>
<keyword evidence="11" id="KW-0505">Motor protein</keyword>
<feature type="compositionally biased region" description="Basic and acidic residues" evidence="15">
    <location>
        <begin position="26"/>
        <end position="43"/>
    </location>
</feature>
<keyword evidence="3" id="KW-0963">Cytoplasm</keyword>
<dbReference type="FunFam" id="1.20.140.100:FF:000003">
    <property type="entry name" value="Dynein, axonemal, heavy chain 5"/>
    <property type="match status" value="1"/>
</dbReference>
<dbReference type="InterPro" id="IPR013594">
    <property type="entry name" value="Dynein_heavy_tail"/>
</dbReference>
<dbReference type="FunFam" id="1.10.8.720:FF:000004">
    <property type="entry name" value="Dynein heavy chain 5, axonemal"/>
    <property type="match status" value="1"/>
</dbReference>
<dbReference type="FunFam" id="1.20.920.30:FF:000004">
    <property type="entry name" value="Dynein axonemal heavy chain 5"/>
    <property type="match status" value="1"/>
</dbReference>
<feature type="compositionally biased region" description="Basic and acidic residues" evidence="15">
    <location>
        <begin position="97"/>
        <end position="106"/>
    </location>
</feature>
<dbReference type="InterPro" id="IPR024743">
    <property type="entry name" value="Dynein_HC_stalk"/>
</dbReference>
<evidence type="ECO:0000256" key="15">
    <source>
        <dbReference type="SAM" id="MobiDB-lite"/>
    </source>
</evidence>
<keyword evidence="10" id="KW-0969">Cilium</keyword>
<dbReference type="GO" id="GO:0007018">
    <property type="term" value="P:microtubule-based movement"/>
    <property type="evidence" value="ECO:0007669"/>
    <property type="project" value="InterPro"/>
</dbReference>
<dbReference type="FunFam" id="3.40.50.300:FF:000049">
    <property type="entry name" value="Dynein, axonemal, heavy chain 5"/>
    <property type="match status" value="1"/>
</dbReference>
<evidence type="ECO:0000256" key="10">
    <source>
        <dbReference type="ARBA" id="ARBA00023069"/>
    </source>
</evidence>
<evidence type="ECO:0000313" key="17">
    <source>
        <dbReference type="EMBL" id="CAG7714181.1"/>
    </source>
</evidence>
<dbReference type="FunFam" id="3.40.50.300:FF:001080">
    <property type="entry name" value="Dynein, axonemal, heavy chain 5"/>
    <property type="match status" value="1"/>
</dbReference>
<dbReference type="SMART" id="SM00382">
    <property type="entry name" value="AAA"/>
    <property type="match status" value="3"/>
</dbReference>
<dbReference type="Pfam" id="PF08385">
    <property type="entry name" value="DHC_N1"/>
    <property type="match status" value="1"/>
</dbReference>
<dbReference type="Pfam" id="PF12775">
    <property type="entry name" value="AAA_7"/>
    <property type="match status" value="1"/>
</dbReference>
<dbReference type="FunFam" id="3.40.50.300:FF:000044">
    <property type="entry name" value="Dynein heavy chain 5, axonemal"/>
    <property type="match status" value="1"/>
</dbReference>
<keyword evidence="18" id="KW-1185">Reference proteome</keyword>
<feature type="domain" description="AAA+ ATPase" evidence="16">
    <location>
        <begin position="2386"/>
        <end position="2541"/>
    </location>
</feature>
<feature type="compositionally biased region" description="Polar residues" evidence="15">
    <location>
        <begin position="125"/>
        <end position="135"/>
    </location>
</feature>
<keyword evidence="6" id="KW-0547">Nucleotide-binding</keyword>
<comment type="similarity">
    <text evidence="2">Belongs to the dynein heavy chain family.</text>
</comment>
<proteinExistence type="inferred from homology"/>
<dbReference type="Pfam" id="PF17852">
    <property type="entry name" value="Dynein_AAA_lid"/>
    <property type="match status" value="1"/>
</dbReference>
<dbReference type="Pfam" id="PF18198">
    <property type="entry name" value="AAA_lid_11"/>
    <property type="match status" value="1"/>
</dbReference>
<dbReference type="InterPro" id="IPR026983">
    <property type="entry name" value="DHC"/>
</dbReference>
<keyword evidence="13" id="KW-0966">Cell projection</keyword>
<feature type="coiled-coil region" evidence="14">
    <location>
        <begin position="3345"/>
        <end position="3418"/>
    </location>
</feature>
<reference evidence="17" key="1">
    <citation type="submission" date="2021-06" db="EMBL/GenBank/DDBJ databases">
        <authorList>
            <person name="Hodson N. C."/>
            <person name="Mongue J. A."/>
            <person name="Jaron S. K."/>
        </authorList>
    </citation>
    <scope>NUCLEOTIDE SEQUENCE</scope>
</reference>
<dbReference type="InterPro" id="IPR035699">
    <property type="entry name" value="AAA_6"/>
</dbReference>
<evidence type="ECO:0000256" key="7">
    <source>
        <dbReference type="ARBA" id="ARBA00022840"/>
    </source>
</evidence>
<dbReference type="GO" id="GO:0005524">
    <property type="term" value="F:ATP binding"/>
    <property type="evidence" value="ECO:0007669"/>
    <property type="project" value="UniProtKB-KW"/>
</dbReference>
<dbReference type="Pfam" id="PF12780">
    <property type="entry name" value="AAA_8"/>
    <property type="match status" value="1"/>
</dbReference>
<dbReference type="GO" id="GO:0051959">
    <property type="term" value="F:dynein light intermediate chain binding"/>
    <property type="evidence" value="ECO:0007669"/>
    <property type="project" value="InterPro"/>
</dbReference>
<evidence type="ECO:0000256" key="11">
    <source>
        <dbReference type="ARBA" id="ARBA00023175"/>
    </source>
</evidence>
<dbReference type="InterPro" id="IPR024317">
    <property type="entry name" value="Dynein_heavy_chain_D4_dom"/>
</dbReference>
<dbReference type="InterPro" id="IPR041466">
    <property type="entry name" value="Dynein_AAA5_ext"/>
</dbReference>
<dbReference type="FunFam" id="1.10.287.2620:FF:000001">
    <property type="entry name" value="Cytoplasmic dynein heavy chain 1"/>
    <property type="match status" value="1"/>
</dbReference>
<evidence type="ECO:0000256" key="5">
    <source>
        <dbReference type="ARBA" id="ARBA00022737"/>
    </source>
</evidence>
<dbReference type="PANTHER" id="PTHR46532:SF4">
    <property type="entry name" value="AAA+ ATPASE DOMAIN-CONTAINING PROTEIN"/>
    <property type="match status" value="1"/>
</dbReference>
<dbReference type="FunFam" id="1.20.920.20:FF:000001">
    <property type="entry name" value="dynein heavy chain 2, axonemal"/>
    <property type="match status" value="1"/>
</dbReference>
<dbReference type="InterPro" id="IPR041228">
    <property type="entry name" value="Dynein_C"/>
</dbReference>
<sequence>MSEEGGPGMGSDDVPPPPDLPSVPERQPEPEGSETGHDPEHEGPPPLPDGEDEQGSKSSKNYDDDDLNESDGKPRRGSGAQGGRRPPPPPRHARRESKKDSEKVVQDEDDEDPDFELRSRRPSEVSASSKPSQANIEGIKTMKKSVMPHMQAEQNKMKIAKYKHDRENRRAALEMHHMYLIEYVATHLDLKPKEVEEFVIDSPDYLALMDQFFDKKGSKSIFFYYQITDPPGPESGRPVMPGSKKEKIKRVLISNGADIPIRGIVMFFIRLNTNNRITVKSIADDIFFGQLDVRDPNEAGVVLETVNDMLNTVFLKNLQVSTTWMNIPDPELAARIRHKFITSIEHYGEFLKDSFNDIQSRLDLRQVSNVDEIYEAYLRTPESTIQAAKNPQVVAKVEQVVISWCKNIERVLALSKQMRKETDVMGPLAELAYWRNLVAKMCYIIQQVQEWKFINFIQVLVHSKSKVLRRWKDVDSRVTDEYHEAKDNVRYMYALEKFCQPLYQCDPPSMIEHIASMMYTIRTIHTTSRYYNSCEKVTALMIKISNQMVSACKLYLTNAGKDTVWSQDKRVMVTKLKDCIQLYNTYYGTYESTRIELEDNPDGKVFNFSKNHIFGRFEKFCERLKKIIQILEIFDMYSFIHESHIDGMDVISLRLNNLQKNILKKTNDPLEFRESDFDNDYVSIRNSVDEIQKALEAFMDKSIENCPTALHGLILLQRFANLRNRCLDIEAKQVYLFQFYHNEIDMLKGVYDAEKNDTPTPRGYPPFAGKLAWATHLYKRLERGMSLFEKETNILKRDEAKPTIKNYNSLAKKLVFYEILFHDAWVKQANSVYDALEAPILTLRGTIRQELVLNYDPFFKQLIEETEIIRKMDLEIPDVAQIVYFRQAKLMQTYEEIKTLLERFLMTKTKIPPDLMVLVRTMVKKVEKAFMPGVSTINWTSLKTGEYFEYIDSHLKELEAIVAKINEIISLRINQILYDISHTMMTDIPESTPMPVLEYLDKIRKYGAIVSKDLEYKSRACESAVIELINMLLANCDLNVPDELLFSWMNPNILQPPAGHGKRANMGLLAVINSLSPSAKEDLLSLHEECRHVFGFYSQKCLEALQKTTRISLDILRKRTEEPQISKRQPEKQVNRIPLFTADLILAIPVVQVKPPLEDAQMILGRSIQLVVESLKRVVIWGQTRRSSFDMQSQEAYYKDTSKLPENEAQPYERLMAQEQMVRQSIQMDNVNSKLKNCYKPVMEYKDISKMVLMMQTVVMQAKPKVSSLINKYMAYQYLWKEDRDDEVQQIIDSDPVITEIQAIWRRYGELEEDITNIPASHRAGPLQVHTEEMKQGLLIEVKAWKNALCKALSEKYKMKTLQISKFIDEANKDLSTPIKDMNDIRFVMTVQERIRENFVTHDAMLTPIEEAYSFLNSKDYRVPEEESNRADTLRLNYNKLLTRASEIQEKINSVQDANRRRLAESVVKFQADLKKYVVKYEAGGPMVEGLAPQDASDRLVTFQDEFDELFERYTMCNAGEKLFGLPEHDYPALNKLNKELALLQKLYGLFNDVMKAVNGYYDIKWSDLDIQKINGELTEFQNRCRRLPKALKDWPAFQELKKKIDDFNETCPLLELMTNKSMKDRHWERIGDVVNHRFEIDNENFSLKHVMEAPLLKYKDEVEDICLGATKEKDIEAKMKQIVQDFSIVQLSFSNFKNRGEMLLKGQETSEIMTQLEDSLMILNYLFNNRYSALYRKEIQSHLTDFSNTSQILENWLAVQNLWIYLEAVFVGGDIARQMPLEAKRFQNIDRTWVKIMNRAREIILVVPTCVGDETMGQLLPHLLEQLELCQKSLSGYLESKRKIFPRFFFVSDPVLLEILGQASDAHTIQPHLLSIFENVDDIDWHVKEYNKMLGVISKEGEKITFDEFVTAEGNVEVWLGNLLDSQRKNLQAVIRDASYSINATDFDLLDFLATYIAQVDLLGLQLIWTRDAEKALSSARRDKKIMKTTNEKFNDMLSTLIAQTTKNLSKYERLKYETLITIHVHQKDIFEDLYKANVKSVNDFEWLKQCRFHFIFERDKCLVKVTDINFEYQNEALGNTERLVITPLTDRCYITIAQAIGCSLGAAPAGPAGTGKTETSKDMAKALGKYCVVFNCSDQMDFRGLGRIFKGLAQSGSWGCFDEFNRIELPVLSVAAQQIHLVLSARRENKESFIFSDGDTVDLSREVGLIITMNPGYAGRQELPENLKVQFRSIAMIVPDRMAIIRVKLAACGFLQNVVLARKFFILYRLCEEQLSKQVHYDFGLRNILSVLRTLGFQKRSRPKDAEETVVMSVLRDMNLSKLADEDEGLFISLIKDLFPGVNLESVTHDELQAAIAEEVEKAKLINYPSWSLKVIQFFETSLVRHGLMALGPTGAGKTCILQTLMKALTLMEIPHKEVRMNPKAITAAQMFGRLDVATNDWTDGIFSTLWRKALKIKKTENLWIVLDGPVDAVWIENLNSVLDDNKTLTLANGDRIVMASNSKLVFEPDNVDNASPATVSRMGMVFMSASILPWQPILQSWLLKRPHSESSLFGLLFDRIFTDLMNFIKINTSPKMFTMESMAIKQATDILVGLIPTKDVAGANKQEKSMTNVHLEHFFLFSLMWSAGALLEIGDREKLQEFFLTHESGLDWPKINFGETVFEYTVNPTGQWEHWSKFVEEFDFPSDSVPEFASILVPNVDNVRTNFLISLIAKQERGVLLIGEQGTAKTVMIKKYMNAFNPDLQISKQLNFSSATTPNLFQRSIESMVDKRMGTTYGPPRGRKMVIFIDDINMPDINDWGDQVTNEIVRQLVEMRGVYSLDKPGEFNFIVDVQLMAAMIHPGGGRNDIPHRLKRHFSIFNCTLPSEASMDKIFSVIGSGYFCPSRFDADIVEFIPKLVPLTRVLWQGTKVKMLPTPAKFHYVFNLRDLSRIWEGILKVRKKECHDIGTLMSLWKHECCRVIADRFTNQDDRDWFEKHIQTTTFDEMGEEMEALLPADPHWVSFMKDPEDLMEPGMGDEDDIPDYPNIYEPVISFDIVKERLNLFMEQYNEQVRGSKLDMVFFGDAMLHILRISRIIRTDRGCAMLVGVGGSGKQSLTKLSSFLGGYEYFQIILTRSYSTSNLMEDLKTLFKIAGQKGRGVSFMFSDNDIKDEGFLEYINNVLCSGEVANLIPREEIDEICNDLIMPMKKEFPKRQPTPDTLYEYFISRVRKNLHVVLCFSPVGEKFRQRSLKFPGLVSGCTLDWFSRWPKDALIAVSRHFLGPFPIVCPGETKTQLIDLMGTIHDQVAATCVEYYDRFRRQTHVTPKSYLSFLAGYKSIYRDRRKYFENLSKRMDAGLLKLQDAGSQVAGLSKDLEVMERNLAVASAQAEAVLAEVTVVAEAAQIVKDEVKTVKDKAEELVEIISVEKVKAEKQLEKAKPALDEAAAALQTIKPSDISTVRKLGKPPHLIMRIMDAVLIYFYKKLDPYTIDPEKKCPKPSWGEAMKLLNNINFLSLLKEFPLDTINGELLELMDPVTSMEDYNYDNAKRVCGDVAGLCSWTRALGAYYSVNKVVLPLKMNLAQSEGKLAKANKELAAAQQTLGAKEEELNKATAIYDKAMTSKQVLVDDANRVKKKMSLASDLINGLAGERERWTDQSKGFKSQIIRLTGDVILLTGFLSYTGPFNSEFRNMLLNSWRGEIKKRRIPCSVDLNIMNMLVEPHVVGEWSLFGLPSDELSVQNGIIVCKASRYPLLIDPQMQGKYWIKNMEKENDLQITSQSHKYFRNTLESCLSDGKPLMIEDVGEELDPVLDNILDKNFIKAGTLLKVKLGDSEIEVSHDFRLFLTTKLPNPAYTPEVSARTSIIDFTVTMKGLEDQLLGRVIKTEKEELESERVALVEAVTSNRKKMQELEENLLMKLSSIQGSLLDDESLVDVLNTTKLTAIDVKEKLYVAAETEKKINAAREEFRPIATRGSILYFLICDMAMVNCMYQTSLNQFLDVFDISMEKSEHTPHTLKRIQFITEYLTHESFRYSVRGFYEPHKFMFVLLMALKIDLQRGNLKHNEFQTLIKGGAALDLNAVQQKPASWIMDPTWLNLVELSNTIPKFSNICNQVSKNERFWKAWFDKAAPEEETVPDGYEKSLDAFQRLLLIRSWCPDRIINQAKKYVAASLGPRFAAPVILSFDGMWQESKPKSPLCCFLSMGSDPTTQIETLARRAHVPCKAISMGQGQEIHARALLSTFMAEGGWVLLQNCHLGLKFMSELNLTIADAENPHSAFRLWLTTEVHCKFSISLLQTCIKFTNDPPQGIKAGLKRTYSSLAPETLDYTNAPQWRPMLFAISFLHSVVQERRKFGALGWNIPYEFNWADWAACVQFFQNHLDDIDPKRGVSWITIRYMVGEVHYGGRVTDDYDKRLLLTFARLWFNEGILQEGFQLSDGYSIPKFKSMEENLRFIEELPAGEAPGVYGLHNNAGITYQSNEAKDMLDTILSIQPKDAGQGAGESREAVEIDRMQKVLKIVRQTLSDLRLAIEGTIILNESLRDALDCMYDAKVPGFWLRYSWQSQSIGFWFTELLERNIQFSKWLNKGRPNLFWMTGFFNAQGFLTAMKQEVTRAHKGWALDQVAMHNEVLKQTKEEVGSAAPAEGVYIYGLFLDGAGWDKNQVRLIESQPKVLFAPLPVVHIYATDNIKPKDCSLYECPVYKKPGRTLLNFIAPIWLKSLKPPDHWTIRGVASLCDTK</sequence>
<dbReference type="Pfam" id="PF12774">
    <property type="entry name" value="AAA_6"/>
    <property type="match status" value="1"/>
</dbReference>
<keyword evidence="4" id="KW-0493">Microtubule</keyword>
<dbReference type="FunFam" id="3.40.50.300:FF:001221">
    <property type="entry name" value="Axonemal dynein heavy chain 8"/>
    <property type="match status" value="1"/>
</dbReference>
<dbReference type="Pfam" id="PF17857">
    <property type="entry name" value="AAA_lid_1"/>
    <property type="match status" value="1"/>
</dbReference>
<keyword evidence="9 14" id="KW-0175">Coiled coil</keyword>
<gene>
    <name evidence="17" type="ORF">AFUS01_LOCUS5330</name>
</gene>
<dbReference type="Pfam" id="PF08393">
    <property type="entry name" value="DHC_N2"/>
    <property type="match status" value="1"/>
</dbReference>
<dbReference type="InterPro" id="IPR041589">
    <property type="entry name" value="DNAH3_AAA_lid_1"/>
</dbReference>
<feature type="coiled-coil region" evidence="14">
    <location>
        <begin position="1431"/>
        <end position="1458"/>
    </location>
</feature>
<dbReference type="Pfam" id="PF18199">
    <property type="entry name" value="Dynein_C"/>
    <property type="match status" value="1"/>
</dbReference>
<dbReference type="FunFam" id="1.10.8.1220:FF:000001">
    <property type="entry name" value="Dynein axonemal heavy chain 5"/>
    <property type="match status" value="1"/>
</dbReference>
<keyword evidence="5" id="KW-0677">Repeat</keyword>
<keyword evidence="7" id="KW-0067">ATP-binding</keyword>
<dbReference type="Proteomes" id="UP000708208">
    <property type="component" value="Unassembled WGS sequence"/>
</dbReference>
<comment type="caution">
    <text evidence="17">The sequence shown here is derived from an EMBL/GenBank/DDBJ whole genome shotgun (WGS) entry which is preliminary data.</text>
</comment>
<dbReference type="FunFam" id="1.10.8.710:FF:000003">
    <property type="entry name" value="Dynein axonemal heavy chain 5"/>
    <property type="match status" value="1"/>
</dbReference>
<feature type="domain" description="AAA+ ATPase" evidence="16">
    <location>
        <begin position="2718"/>
        <end position="2866"/>
    </location>
</feature>
<dbReference type="GO" id="GO:0045505">
    <property type="term" value="F:dynein intermediate chain binding"/>
    <property type="evidence" value="ECO:0007669"/>
    <property type="project" value="InterPro"/>
</dbReference>
<dbReference type="FunFam" id="3.20.180.20:FF:000001">
    <property type="entry name" value="Dynein axonemal heavy chain 5"/>
    <property type="match status" value="1"/>
</dbReference>
<dbReference type="FunFam" id="1.20.58.1120:FF:000004">
    <property type="entry name" value="Dynein axonemal heavy chain 5"/>
    <property type="match status" value="1"/>
</dbReference>
<evidence type="ECO:0000256" key="13">
    <source>
        <dbReference type="ARBA" id="ARBA00023273"/>
    </source>
</evidence>
<dbReference type="InterPro" id="IPR003593">
    <property type="entry name" value="AAA+_ATPase"/>
</dbReference>
<dbReference type="OrthoDB" id="286107at2759"/>
<feature type="region of interest" description="Disordered" evidence="15">
    <location>
        <begin position="1"/>
        <end position="135"/>
    </location>
</feature>
<dbReference type="GO" id="GO:0097729">
    <property type="term" value="C:9+2 motile cilium"/>
    <property type="evidence" value="ECO:0007669"/>
    <property type="project" value="UniProtKB-ARBA"/>
</dbReference>
<evidence type="ECO:0000256" key="6">
    <source>
        <dbReference type="ARBA" id="ARBA00022741"/>
    </source>
</evidence>
<evidence type="ECO:0000256" key="8">
    <source>
        <dbReference type="ARBA" id="ARBA00023017"/>
    </source>
</evidence>
<evidence type="ECO:0000259" key="16">
    <source>
        <dbReference type="SMART" id="SM00382"/>
    </source>
</evidence>
<evidence type="ECO:0000256" key="1">
    <source>
        <dbReference type="ARBA" id="ARBA00004430"/>
    </source>
</evidence>
<feature type="coiled-coil region" evidence="14">
    <location>
        <begin position="3565"/>
        <end position="3599"/>
    </location>
</feature>
<evidence type="ECO:0000313" key="18">
    <source>
        <dbReference type="Proteomes" id="UP000708208"/>
    </source>
</evidence>
<dbReference type="EMBL" id="CAJVCH010033908">
    <property type="protein sequence ID" value="CAG7714181.1"/>
    <property type="molecule type" value="Genomic_DNA"/>
</dbReference>
<evidence type="ECO:0000256" key="9">
    <source>
        <dbReference type="ARBA" id="ARBA00023054"/>
    </source>
</evidence>
<protein>
    <recommendedName>
        <fullName evidence="16">AAA+ ATPase domain-containing protein</fullName>
    </recommendedName>
</protein>
<dbReference type="FunFam" id="3.40.50.300:FF:002141">
    <property type="entry name" value="Dynein heavy chain"/>
    <property type="match status" value="1"/>
</dbReference>
<evidence type="ECO:0000256" key="2">
    <source>
        <dbReference type="ARBA" id="ARBA00008887"/>
    </source>
</evidence>
<dbReference type="FunFam" id="3.40.50.300:FF:000320">
    <property type="entry name" value="Dynein, axonemal, heavy chain 5"/>
    <property type="match status" value="1"/>
</dbReference>
<dbReference type="Pfam" id="PF12777">
    <property type="entry name" value="MT"/>
    <property type="match status" value="1"/>
</dbReference>
<dbReference type="PANTHER" id="PTHR46532">
    <property type="entry name" value="MALE FERTILITY FACTOR KL5"/>
    <property type="match status" value="1"/>
</dbReference>